<gene>
    <name evidence="3" type="ORF">BBK14_29480</name>
</gene>
<keyword evidence="4" id="KW-1185">Reference proteome</keyword>
<dbReference type="InterPro" id="IPR019268">
    <property type="entry name" value="DUF2278"/>
</dbReference>
<dbReference type="InterPro" id="IPR001322">
    <property type="entry name" value="Lamin_tail_dom"/>
</dbReference>
<dbReference type="InterPro" id="IPR036415">
    <property type="entry name" value="Lamin_tail_dom_sf"/>
</dbReference>
<feature type="domain" description="LTD" evidence="2">
    <location>
        <begin position="228"/>
        <end position="327"/>
    </location>
</feature>
<organism evidence="3 4">
    <name type="scientific">Parafrankia soli</name>
    <dbReference type="NCBI Taxonomy" id="2599596"/>
    <lineage>
        <taxon>Bacteria</taxon>
        <taxon>Bacillati</taxon>
        <taxon>Actinomycetota</taxon>
        <taxon>Actinomycetes</taxon>
        <taxon>Frankiales</taxon>
        <taxon>Frankiaceae</taxon>
        <taxon>Parafrankia</taxon>
    </lineage>
</organism>
<comment type="caution">
    <text evidence="3">The sequence shown here is derived from an EMBL/GenBank/DDBJ whole genome shotgun (WGS) entry which is preliminary data.</text>
</comment>
<evidence type="ECO:0000256" key="1">
    <source>
        <dbReference type="SAM" id="MobiDB-lite"/>
    </source>
</evidence>
<dbReference type="PROSITE" id="PS51841">
    <property type="entry name" value="LTD"/>
    <property type="match status" value="1"/>
</dbReference>
<dbReference type="Pfam" id="PF10042">
    <property type="entry name" value="DUF2278"/>
    <property type="match status" value="1"/>
</dbReference>
<dbReference type="Proteomes" id="UP000179769">
    <property type="component" value="Unassembled WGS sequence"/>
</dbReference>
<name>A0A1S1P8K0_9ACTN</name>
<dbReference type="RefSeq" id="WP_071067203.1">
    <property type="nucleotide sequence ID" value="NZ_MAXA01000283.1"/>
</dbReference>
<proteinExistence type="predicted"/>
<evidence type="ECO:0000313" key="4">
    <source>
        <dbReference type="Proteomes" id="UP000179769"/>
    </source>
</evidence>
<feature type="region of interest" description="Disordered" evidence="1">
    <location>
        <begin position="210"/>
        <end position="232"/>
    </location>
</feature>
<dbReference type="AlphaFoldDB" id="A0A1S1P8K0"/>
<reference evidence="4" key="1">
    <citation type="submission" date="2016-07" db="EMBL/GenBank/DDBJ databases">
        <title>Frankia sp. NRRL B-16219 Genome sequencing.</title>
        <authorList>
            <person name="Ghodhbane-Gtari F."/>
            <person name="Swanson E."/>
            <person name="Gueddou A."/>
            <person name="Louati M."/>
            <person name="Nouioui I."/>
            <person name="Hezbri K."/>
            <person name="Abebe-Akele F."/>
            <person name="Simpson S."/>
            <person name="Morris K."/>
            <person name="Thomas K."/>
            <person name="Gtari M."/>
            <person name="Tisa L.S."/>
        </authorList>
    </citation>
    <scope>NUCLEOTIDE SEQUENCE [LARGE SCALE GENOMIC DNA]</scope>
    <source>
        <strain evidence="4">NRRL B-16219</strain>
    </source>
</reference>
<protein>
    <recommendedName>
        <fullName evidence="2">LTD domain-containing protein</fullName>
    </recommendedName>
</protein>
<evidence type="ECO:0000259" key="2">
    <source>
        <dbReference type="PROSITE" id="PS51841"/>
    </source>
</evidence>
<sequence length="336" mass="35755">MPLAEYGVLVGRVRDRRREGGKNSPHYQIHVDAAGTQFRVAVNVLSALAPSELLYTADEDFTHPLLPALATVSDGFTALPSTPGGLALDFIRANLFDRTALRTLPADQPGPDNDLADKLDHYIQRAAADPAARLYAFGQRWGPEPSTPDKVFGFSPGNGVHDIHMNQGNTGRFTADDGVWQDGALILAFPDRWVAVFLAFQSQAWHTDDTTGHTLPGIPPADPDGHPAPGEPDRQIRIIAALVNPTGPAPEPETVTLLNTTAGPVDLTGWTLLDRAQHRGPLPSVLLPAGDTARLRVPPLVALGNNGGTLTLLNPAGLKVDGVAYTTAPEGRTLAF</sequence>
<evidence type="ECO:0000313" key="3">
    <source>
        <dbReference type="EMBL" id="OHV19243.1"/>
    </source>
</evidence>
<accession>A0A1S1P8K0</accession>
<dbReference type="OrthoDB" id="291334at2"/>
<dbReference type="SUPFAM" id="SSF74853">
    <property type="entry name" value="Lamin A/C globular tail domain"/>
    <property type="match status" value="1"/>
</dbReference>
<dbReference type="EMBL" id="MAXA01000283">
    <property type="protein sequence ID" value="OHV19243.1"/>
    <property type="molecule type" value="Genomic_DNA"/>
</dbReference>